<sequence>MADTFDISKLTKSERLALIGELWDSLAPEDVSLTPAQEAELARRMATFETDARGAMSWDEIEAELDKR</sequence>
<proteinExistence type="predicted"/>
<keyword evidence="2" id="KW-1185">Reference proteome</keyword>
<accession>A0ABY3R6K2</accession>
<dbReference type="EMBL" id="CP088156">
    <property type="protein sequence ID" value="UFZ02964.1"/>
    <property type="molecule type" value="Genomic_DNA"/>
</dbReference>
<reference evidence="1" key="1">
    <citation type="journal article" date="2024" name="Antonie Van Leeuwenhoek">
        <title>Bradyrhizobium ontarionense sp. nov., a novel bacterial symbiont isolated from Aeschynomene indica (Indian jointvetch), harbours photosynthesis, nitrogen fixation and nitrous oxide (N2O) reductase genes.</title>
        <authorList>
            <person name="Bromfield E.S.P."/>
            <person name="Cloutier S."/>
        </authorList>
    </citation>
    <scope>NUCLEOTIDE SEQUENCE</scope>
    <source>
        <strain evidence="1">A19</strain>
    </source>
</reference>
<gene>
    <name evidence="1" type="ORF">LQG66_27460</name>
</gene>
<dbReference type="Pfam" id="PF09720">
    <property type="entry name" value="Unstab_antitox"/>
    <property type="match status" value="1"/>
</dbReference>
<organism evidence="1 2">
    <name type="scientific">Bradyrhizobium ontarionense</name>
    <dbReference type="NCBI Taxonomy" id="2898149"/>
    <lineage>
        <taxon>Bacteria</taxon>
        <taxon>Pseudomonadati</taxon>
        <taxon>Pseudomonadota</taxon>
        <taxon>Alphaproteobacteria</taxon>
        <taxon>Hyphomicrobiales</taxon>
        <taxon>Nitrobacteraceae</taxon>
        <taxon>Bradyrhizobium</taxon>
    </lineage>
</organism>
<dbReference type="NCBIfam" id="TIGR02574">
    <property type="entry name" value="stabl_TIGR02574"/>
    <property type="match status" value="1"/>
</dbReference>
<evidence type="ECO:0000313" key="1">
    <source>
        <dbReference type="EMBL" id="UFZ02964.1"/>
    </source>
</evidence>
<protein>
    <submittedName>
        <fullName evidence="1">Addiction module protein</fullName>
    </submittedName>
</protein>
<name>A0ABY3R6K2_9BRAD</name>
<dbReference type="InterPro" id="IPR013406">
    <property type="entry name" value="CHP02574_addiction_mod"/>
</dbReference>
<evidence type="ECO:0000313" key="2">
    <source>
        <dbReference type="Proteomes" id="UP001431010"/>
    </source>
</evidence>
<dbReference type="RefSeq" id="WP_231318770.1">
    <property type="nucleotide sequence ID" value="NZ_CP088156.1"/>
</dbReference>
<dbReference type="Proteomes" id="UP001431010">
    <property type="component" value="Chromosome"/>
</dbReference>